<dbReference type="RefSeq" id="WP_176163282.1">
    <property type="nucleotide sequence ID" value="NZ_CP054929.1"/>
</dbReference>
<gene>
    <name evidence="2" type="ORF">HUT08_20855</name>
</gene>
<dbReference type="AlphaFoldDB" id="A0A7H8NAU0"/>
<accession>A0A7H8NAU0</accession>
<dbReference type="Proteomes" id="UP000509303">
    <property type="component" value="Chromosome"/>
</dbReference>
<keyword evidence="3" id="KW-1185">Reference proteome</keyword>
<protein>
    <submittedName>
        <fullName evidence="2">Uncharacterized protein</fullName>
    </submittedName>
</protein>
<dbReference type="EMBL" id="CP054929">
    <property type="protein sequence ID" value="QKW51563.1"/>
    <property type="molecule type" value="Genomic_DNA"/>
</dbReference>
<name>A0A7H8NAU0_9ACTN</name>
<feature type="region of interest" description="Disordered" evidence="1">
    <location>
        <begin position="1"/>
        <end position="36"/>
    </location>
</feature>
<reference evidence="2 3" key="1">
    <citation type="submission" date="2020-06" db="EMBL/GenBank/DDBJ databases">
        <title>Genome mining for natural products.</title>
        <authorList>
            <person name="Zhang B."/>
            <person name="Shi J."/>
            <person name="Ge H."/>
        </authorList>
    </citation>
    <scope>NUCLEOTIDE SEQUENCE [LARGE SCALE GENOMIC DNA]</scope>
    <source>
        <strain evidence="2 3">NA00687</strain>
    </source>
</reference>
<evidence type="ECO:0000256" key="1">
    <source>
        <dbReference type="SAM" id="MobiDB-lite"/>
    </source>
</evidence>
<evidence type="ECO:0000313" key="2">
    <source>
        <dbReference type="EMBL" id="QKW51563.1"/>
    </source>
</evidence>
<evidence type="ECO:0000313" key="3">
    <source>
        <dbReference type="Proteomes" id="UP000509303"/>
    </source>
</evidence>
<organism evidence="2 3">
    <name type="scientific">Streptomyces buecherae</name>
    <dbReference type="NCBI Taxonomy" id="2763006"/>
    <lineage>
        <taxon>Bacteria</taxon>
        <taxon>Bacillati</taxon>
        <taxon>Actinomycetota</taxon>
        <taxon>Actinomycetes</taxon>
        <taxon>Kitasatosporales</taxon>
        <taxon>Streptomycetaceae</taxon>
        <taxon>Streptomyces</taxon>
    </lineage>
</organism>
<sequence>MAWERLDVPDAPVGARRGALWFSPPPERRPLPTLSPSRPRWARLLTGLITGAIATTLLCAAGDAFGEEREERGPRVGGGHVQETSPH</sequence>
<feature type="region of interest" description="Disordered" evidence="1">
    <location>
        <begin position="65"/>
        <end position="87"/>
    </location>
</feature>
<proteinExistence type="predicted"/>